<organism evidence="3 4">
    <name type="scientific">Gimibacter soli</name>
    <dbReference type="NCBI Taxonomy" id="3024400"/>
    <lineage>
        <taxon>Bacteria</taxon>
        <taxon>Pseudomonadati</taxon>
        <taxon>Pseudomonadota</taxon>
        <taxon>Alphaproteobacteria</taxon>
        <taxon>Kordiimonadales</taxon>
        <taxon>Temperatibacteraceae</taxon>
        <taxon>Gimibacter</taxon>
    </lineage>
</organism>
<evidence type="ECO:0000259" key="2">
    <source>
        <dbReference type="PROSITE" id="PS51724"/>
    </source>
</evidence>
<keyword evidence="1" id="KW-0175">Coiled coil</keyword>
<sequence length="248" mass="26894">MMFNHYTKTSLSGLLVALTLSGCGALGIGGKDEDVQKTSDRRDQILVNTGATGPQPGLNGPVEDRVLRDKFRDLEGVFMRVEERLGNIEGRLNALEANQVASASEAMTAQRDSASAFSAELDSLKQQVATLNNVNRNQAQELQRLNADAERARQASMPPRFSVHLSSYRTIEQARVGWRQLAAAFGAPLGELKPYIVTEQQDGLGSFIKLQAGVLNSQQAADELCATLKRMSGDQFCAAMRLAGDPLQ</sequence>
<dbReference type="PROSITE" id="PS51724">
    <property type="entry name" value="SPOR"/>
    <property type="match status" value="1"/>
</dbReference>
<feature type="coiled-coil region" evidence="1">
    <location>
        <begin position="78"/>
        <end position="155"/>
    </location>
</feature>
<evidence type="ECO:0000313" key="4">
    <source>
        <dbReference type="Proteomes" id="UP001217500"/>
    </source>
</evidence>
<protein>
    <recommendedName>
        <fullName evidence="2">SPOR domain-containing protein</fullName>
    </recommendedName>
</protein>
<dbReference type="InterPro" id="IPR007730">
    <property type="entry name" value="SPOR-like_dom"/>
</dbReference>
<dbReference type="EMBL" id="CP116805">
    <property type="protein sequence ID" value="WCL52729.1"/>
    <property type="molecule type" value="Genomic_DNA"/>
</dbReference>
<evidence type="ECO:0000313" key="3">
    <source>
        <dbReference type="EMBL" id="WCL52729.1"/>
    </source>
</evidence>
<dbReference type="KEGG" id="gso:PH603_09280"/>
<proteinExistence type="predicted"/>
<name>A0AAE9XK95_9PROT</name>
<gene>
    <name evidence="3" type="ORF">PH603_09280</name>
</gene>
<feature type="domain" description="SPOR" evidence="2">
    <location>
        <begin position="155"/>
        <end position="241"/>
    </location>
</feature>
<evidence type="ECO:0000256" key="1">
    <source>
        <dbReference type="SAM" id="Coils"/>
    </source>
</evidence>
<dbReference type="RefSeq" id="WP_289502099.1">
    <property type="nucleotide sequence ID" value="NZ_CP116805.1"/>
</dbReference>
<accession>A0AAE9XK95</accession>
<dbReference type="GO" id="GO:0042834">
    <property type="term" value="F:peptidoglycan binding"/>
    <property type="evidence" value="ECO:0007669"/>
    <property type="project" value="InterPro"/>
</dbReference>
<dbReference type="AlphaFoldDB" id="A0AAE9XK95"/>
<keyword evidence="4" id="KW-1185">Reference proteome</keyword>
<dbReference type="Proteomes" id="UP001217500">
    <property type="component" value="Chromosome"/>
</dbReference>
<reference evidence="3" key="1">
    <citation type="submission" date="2023-01" db="EMBL/GenBank/DDBJ databases">
        <title>The genome sequence of Kordiimonadaceae bacterium 6D33.</title>
        <authorList>
            <person name="Liu Y."/>
        </authorList>
    </citation>
    <scope>NUCLEOTIDE SEQUENCE</scope>
    <source>
        <strain evidence="3">6D33</strain>
    </source>
</reference>